<dbReference type="AlphaFoldDB" id="A0A6A5G3B6"/>
<dbReference type="EMBL" id="WUAV01000006">
    <property type="protein sequence ID" value="KAF1749124.1"/>
    <property type="molecule type" value="Genomic_DNA"/>
</dbReference>
<dbReference type="RefSeq" id="XP_003106238.2">
    <property type="nucleotide sequence ID" value="XM_003106190.2"/>
</dbReference>
<organism evidence="1 2">
    <name type="scientific">Caenorhabditis remanei</name>
    <name type="common">Caenorhabditis vulgaris</name>
    <dbReference type="NCBI Taxonomy" id="31234"/>
    <lineage>
        <taxon>Eukaryota</taxon>
        <taxon>Metazoa</taxon>
        <taxon>Ecdysozoa</taxon>
        <taxon>Nematoda</taxon>
        <taxon>Chromadorea</taxon>
        <taxon>Rhabditida</taxon>
        <taxon>Rhabditina</taxon>
        <taxon>Rhabditomorpha</taxon>
        <taxon>Rhabditoidea</taxon>
        <taxon>Rhabditidae</taxon>
        <taxon>Peloderinae</taxon>
        <taxon>Caenorhabditis</taxon>
    </lineage>
</organism>
<dbReference type="Proteomes" id="UP000483820">
    <property type="component" value="Chromosome X"/>
</dbReference>
<evidence type="ECO:0000313" key="2">
    <source>
        <dbReference type="Proteomes" id="UP000483820"/>
    </source>
</evidence>
<dbReference type="KEGG" id="crq:GCK72_025591"/>
<evidence type="ECO:0000313" key="1">
    <source>
        <dbReference type="EMBL" id="KAF1749124.1"/>
    </source>
</evidence>
<gene>
    <name evidence="1" type="ORF">GCK72_025591</name>
</gene>
<dbReference type="CTD" id="9807673"/>
<sequence length="147" mass="16469">MLISQQSDLFSRLSSSSQTYEITHFKPAILSFPADWISTSLRSKMSSFPMMSTVHHCRNQRKSVEKVRVDDIVEELRTPPRLIIPERAMAVQAQSSSPVSTPVSTPVNSPVANIAVVTLKPLCKPIIGVFRKESFMSNVPFIFPHQN</sequence>
<protein>
    <submittedName>
        <fullName evidence="1">Uncharacterized protein</fullName>
    </submittedName>
</protein>
<accession>A0A6A5G3B6</accession>
<name>A0A6A5G3B6_CAERE</name>
<comment type="caution">
    <text evidence="1">The sequence shown here is derived from an EMBL/GenBank/DDBJ whole genome shotgun (WGS) entry which is preliminary data.</text>
</comment>
<proteinExistence type="predicted"/>
<dbReference type="GeneID" id="9807673"/>
<reference evidence="1 2" key="1">
    <citation type="submission" date="2019-12" db="EMBL/GenBank/DDBJ databases">
        <title>Chromosome-level assembly of the Caenorhabditis remanei genome.</title>
        <authorList>
            <person name="Teterina A.A."/>
            <person name="Willis J.H."/>
            <person name="Phillips P.C."/>
        </authorList>
    </citation>
    <scope>NUCLEOTIDE SEQUENCE [LARGE SCALE GENOMIC DNA]</scope>
    <source>
        <strain evidence="1 2">PX506</strain>
        <tissue evidence="1">Whole organism</tissue>
    </source>
</reference>